<evidence type="ECO:0000313" key="4">
    <source>
        <dbReference type="Proteomes" id="UP001344632"/>
    </source>
</evidence>
<sequence length="169" mass="17793">MKKVRKIHYWIGIIATVFLLIESATGMIMYFEEGGKQSGIERSGGMNTFRNFNGGGQMEQGTSNETSPSTGTDSGTSSGQAKGSMGTSYQGGFAASGRSGEFQRPGDSGSLGISVRSLHQGVIGLISGLAMFILTGTGVTMSLMIWRSNRKKKNRSLVSKTAAPPGNIL</sequence>
<dbReference type="RefSeq" id="WP_326085800.1">
    <property type="nucleotide sequence ID" value="NZ_JARLKZ010000003.1"/>
</dbReference>
<organism evidence="3 4">
    <name type="scientific">Paenibacillus dokdonensis</name>
    <dbReference type="NCBI Taxonomy" id="2567944"/>
    <lineage>
        <taxon>Bacteria</taxon>
        <taxon>Bacillati</taxon>
        <taxon>Bacillota</taxon>
        <taxon>Bacilli</taxon>
        <taxon>Bacillales</taxon>
        <taxon>Paenibacillaceae</taxon>
        <taxon>Paenibacillus</taxon>
    </lineage>
</organism>
<dbReference type="Proteomes" id="UP001344632">
    <property type="component" value="Unassembled WGS sequence"/>
</dbReference>
<keyword evidence="2" id="KW-0812">Transmembrane</keyword>
<feature type="compositionally biased region" description="Low complexity" evidence="1">
    <location>
        <begin position="66"/>
        <end position="79"/>
    </location>
</feature>
<dbReference type="EMBL" id="JARLKZ010000003">
    <property type="protein sequence ID" value="MEC0238932.1"/>
    <property type="molecule type" value="Genomic_DNA"/>
</dbReference>
<evidence type="ECO:0000313" key="3">
    <source>
        <dbReference type="EMBL" id="MEC0238932.1"/>
    </source>
</evidence>
<keyword evidence="2" id="KW-1133">Transmembrane helix</keyword>
<accession>A0ABU6GIK5</accession>
<keyword evidence="2" id="KW-0472">Membrane</keyword>
<feature type="region of interest" description="Disordered" evidence="1">
    <location>
        <begin position="41"/>
        <end position="108"/>
    </location>
</feature>
<reference evidence="3 4" key="1">
    <citation type="submission" date="2023-03" db="EMBL/GenBank/DDBJ databases">
        <title>Bacillus Genome Sequencing.</title>
        <authorList>
            <person name="Dunlap C."/>
        </authorList>
    </citation>
    <scope>NUCLEOTIDE SEQUENCE [LARGE SCALE GENOMIC DNA]</scope>
    <source>
        <strain evidence="3 4">BD-525</strain>
    </source>
</reference>
<protein>
    <recommendedName>
        <fullName evidence="5">PepSY domain-containing protein</fullName>
    </recommendedName>
</protein>
<feature type="transmembrane region" description="Helical" evidence="2">
    <location>
        <begin position="7"/>
        <end position="31"/>
    </location>
</feature>
<feature type="transmembrane region" description="Helical" evidence="2">
    <location>
        <begin position="122"/>
        <end position="146"/>
    </location>
</feature>
<evidence type="ECO:0000256" key="1">
    <source>
        <dbReference type="SAM" id="MobiDB-lite"/>
    </source>
</evidence>
<comment type="caution">
    <text evidence="3">The sequence shown here is derived from an EMBL/GenBank/DDBJ whole genome shotgun (WGS) entry which is preliminary data.</text>
</comment>
<name>A0ABU6GIK5_9BACL</name>
<proteinExistence type="predicted"/>
<keyword evidence="4" id="KW-1185">Reference proteome</keyword>
<evidence type="ECO:0008006" key="5">
    <source>
        <dbReference type="Google" id="ProtNLM"/>
    </source>
</evidence>
<gene>
    <name evidence="3" type="ORF">P4H66_03485</name>
</gene>
<evidence type="ECO:0000256" key="2">
    <source>
        <dbReference type="SAM" id="Phobius"/>
    </source>
</evidence>